<evidence type="ECO:0000256" key="6">
    <source>
        <dbReference type="SAM" id="Phobius"/>
    </source>
</evidence>
<evidence type="ECO:0000256" key="2">
    <source>
        <dbReference type="ARBA" id="ARBA00022475"/>
    </source>
</evidence>
<dbReference type="PANTHER" id="PTHR43124">
    <property type="entry name" value="PURINE EFFLUX PUMP PBUE"/>
    <property type="match status" value="1"/>
</dbReference>
<gene>
    <name evidence="9" type="primary">ydgK</name>
    <name evidence="9" type="ORF">SNAT2548_LOCUS5139</name>
</gene>
<dbReference type="AlphaFoldDB" id="A0A812J4G4"/>
<protein>
    <submittedName>
        <fullName evidence="9">YdgK protein</fullName>
    </submittedName>
</protein>
<dbReference type="OrthoDB" id="419174at2759"/>
<feature type="chain" id="PRO_5032337742" evidence="7">
    <location>
        <begin position="20"/>
        <end position="540"/>
    </location>
</feature>
<proteinExistence type="predicted"/>
<evidence type="ECO:0000256" key="5">
    <source>
        <dbReference type="ARBA" id="ARBA00023136"/>
    </source>
</evidence>
<evidence type="ECO:0000256" key="1">
    <source>
        <dbReference type="ARBA" id="ARBA00004651"/>
    </source>
</evidence>
<evidence type="ECO:0000313" key="9">
    <source>
        <dbReference type="EMBL" id="CAE7192308.1"/>
    </source>
</evidence>
<evidence type="ECO:0000256" key="7">
    <source>
        <dbReference type="SAM" id="SignalP"/>
    </source>
</evidence>
<sequence length="540" mass="58128">MSIFQALVLCLAWLGQCAGTDCDAEIGGVLFLQTAVSAASHSHGVGKQHPAPQDEMVHPLWDAAEKFFHIKRAAVGSVHIQSFKIPGIFENLSKYCVVLVYVVFSLMCGRFCLVGVPAKAPQDPQVSKGCPRSWLIYMGVVYAFIYFSTDQYVPSLPQMEADLAGSQALMSGTVQLNLFVKAVFGLMSAGLSDRIGRRPVVLACVVLLSLASLCCACAGRIEWFIAARILQGMGESVEPVVFAMARDYFADSNERFKVIAALQMMAFVGIAVAPLYGGVCAAYLSWRLSFLSLAIVWGLLAAYAFWAMMESCPEGSQESYLKDVARILDPHLLCLLLTESCIMGGYFTFNANSSYLMEESFGRSVMASSIVMLIYGALSGLGAVLIEKLHLSSVLRMGQLALSLLALAGMISMVLGLYFSEYLWSYLAGSFLQASVGMMALVATNVLFFEPLADCAGMAASFEIVAQSILPSLLSAIGTQSMIQVGPKGLTLWQAGACVAGGVLFWLGYGCNPPAWTLPLEPSERPKSLRLLADEAEETS</sequence>
<dbReference type="InterPro" id="IPR020846">
    <property type="entry name" value="MFS_dom"/>
</dbReference>
<keyword evidence="7" id="KW-0732">Signal</keyword>
<keyword evidence="3 6" id="KW-0812">Transmembrane</keyword>
<dbReference type="Gene3D" id="1.20.1720.10">
    <property type="entry name" value="Multidrug resistance protein D"/>
    <property type="match status" value="1"/>
</dbReference>
<dbReference type="Pfam" id="PF07690">
    <property type="entry name" value="MFS_1"/>
    <property type="match status" value="1"/>
</dbReference>
<feature type="transmembrane region" description="Helical" evidence="6">
    <location>
        <begin position="426"/>
        <end position="448"/>
    </location>
</feature>
<dbReference type="GO" id="GO:0005886">
    <property type="term" value="C:plasma membrane"/>
    <property type="evidence" value="ECO:0007669"/>
    <property type="project" value="UniProtKB-SubCell"/>
</dbReference>
<comment type="subcellular location">
    <subcellularLocation>
        <location evidence="1">Cell membrane</location>
        <topology evidence="1">Multi-pass membrane protein</topology>
    </subcellularLocation>
</comment>
<keyword evidence="4 6" id="KW-1133">Transmembrane helix</keyword>
<dbReference type="SUPFAM" id="SSF103473">
    <property type="entry name" value="MFS general substrate transporter"/>
    <property type="match status" value="1"/>
</dbReference>
<evidence type="ECO:0000259" key="8">
    <source>
        <dbReference type="PROSITE" id="PS50850"/>
    </source>
</evidence>
<feature type="transmembrane region" description="Helical" evidence="6">
    <location>
        <begin position="200"/>
        <end position="221"/>
    </location>
</feature>
<feature type="transmembrane region" description="Helical" evidence="6">
    <location>
        <begin position="361"/>
        <end position="386"/>
    </location>
</feature>
<accession>A0A812J4G4</accession>
<dbReference type="InterPro" id="IPR005829">
    <property type="entry name" value="Sugar_transporter_CS"/>
</dbReference>
<evidence type="ECO:0000313" key="10">
    <source>
        <dbReference type="Proteomes" id="UP000604046"/>
    </source>
</evidence>
<dbReference type="Proteomes" id="UP000604046">
    <property type="component" value="Unassembled WGS sequence"/>
</dbReference>
<feature type="transmembrane region" description="Helical" evidence="6">
    <location>
        <begin position="490"/>
        <end position="509"/>
    </location>
</feature>
<organism evidence="9 10">
    <name type="scientific">Symbiodinium natans</name>
    <dbReference type="NCBI Taxonomy" id="878477"/>
    <lineage>
        <taxon>Eukaryota</taxon>
        <taxon>Sar</taxon>
        <taxon>Alveolata</taxon>
        <taxon>Dinophyceae</taxon>
        <taxon>Suessiales</taxon>
        <taxon>Symbiodiniaceae</taxon>
        <taxon>Symbiodinium</taxon>
    </lineage>
</organism>
<dbReference type="InterPro" id="IPR011701">
    <property type="entry name" value="MFS"/>
</dbReference>
<dbReference type="InterPro" id="IPR036259">
    <property type="entry name" value="MFS_trans_sf"/>
</dbReference>
<keyword evidence="2" id="KW-1003">Cell membrane</keyword>
<feature type="transmembrane region" description="Helical" evidence="6">
    <location>
        <begin position="398"/>
        <end position="419"/>
    </location>
</feature>
<name>A0A812J4G4_9DINO</name>
<feature type="transmembrane region" description="Helical" evidence="6">
    <location>
        <begin position="92"/>
        <end position="113"/>
    </location>
</feature>
<feature type="signal peptide" evidence="7">
    <location>
        <begin position="1"/>
        <end position="19"/>
    </location>
</feature>
<feature type="transmembrane region" description="Helical" evidence="6">
    <location>
        <begin position="328"/>
        <end position="349"/>
    </location>
</feature>
<dbReference type="InterPro" id="IPR050189">
    <property type="entry name" value="MFS_Efflux_Transporters"/>
</dbReference>
<reference evidence="9" key="1">
    <citation type="submission" date="2021-02" db="EMBL/GenBank/DDBJ databases">
        <authorList>
            <person name="Dougan E. K."/>
            <person name="Rhodes N."/>
            <person name="Thang M."/>
            <person name="Chan C."/>
        </authorList>
    </citation>
    <scope>NUCLEOTIDE SEQUENCE</scope>
</reference>
<feature type="transmembrane region" description="Helical" evidence="6">
    <location>
        <begin position="288"/>
        <end position="308"/>
    </location>
</feature>
<dbReference type="PANTHER" id="PTHR43124:SF3">
    <property type="entry name" value="CHLORAMPHENICOL EFFLUX PUMP RV0191"/>
    <property type="match status" value="1"/>
</dbReference>
<feature type="transmembrane region" description="Helical" evidence="6">
    <location>
        <begin position="258"/>
        <end position="276"/>
    </location>
</feature>
<keyword evidence="5 6" id="KW-0472">Membrane</keyword>
<dbReference type="PROSITE" id="PS50850">
    <property type="entry name" value="MFS"/>
    <property type="match status" value="1"/>
</dbReference>
<dbReference type="GO" id="GO:0022857">
    <property type="term" value="F:transmembrane transporter activity"/>
    <property type="evidence" value="ECO:0007669"/>
    <property type="project" value="InterPro"/>
</dbReference>
<evidence type="ECO:0000256" key="3">
    <source>
        <dbReference type="ARBA" id="ARBA00022692"/>
    </source>
</evidence>
<feature type="domain" description="Major facilitator superfamily (MFS) profile" evidence="8">
    <location>
        <begin position="134"/>
        <end position="513"/>
    </location>
</feature>
<feature type="transmembrane region" description="Helical" evidence="6">
    <location>
        <begin position="134"/>
        <end position="149"/>
    </location>
</feature>
<dbReference type="PROSITE" id="PS00216">
    <property type="entry name" value="SUGAR_TRANSPORT_1"/>
    <property type="match status" value="1"/>
</dbReference>
<comment type="caution">
    <text evidence="9">The sequence shown here is derived from an EMBL/GenBank/DDBJ whole genome shotgun (WGS) entry which is preliminary data.</text>
</comment>
<keyword evidence="10" id="KW-1185">Reference proteome</keyword>
<feature type="transmembrane region" description="Helical" evidence="6">
    <location>
        <begin position="169"/>
        <end position="188"/>
    </location>
</feature>
<evidence type="ECO:0000256" key="4">
    <source>
        <dbReference type="ARBA" id="ARBA00022989"/>
    </source>
</evidence>
<dbReference type="EMBL" id="CAJNDS010000324">
    <property type="protein sequence ID" value="CAE7192308.1"/>
    <property type="molecule type" value="Genomic_DNA"/>
</dbReference>